<evidence type="ECO:0000256" key="8">
    <source>
        <dbReference type="ARBA" id="ARBA00022723"/>
    </source>
</evidence>
<comment type="function">
    <text evidence="3">Adenine glycosylase active on G-A mispairs. MutY also corrects error-prone DNA synthesis past GO lesions which are due to the oxidatively damaged form of guanine: 7,8-dihydro-8-oxoguanine (8-oxo-dGTP).</text>
</comment>
<dbReference type="OrthoDB" id="9802365at2"/>
<evidence type="ECO:0000256" key="5">
    <source>
        <dbReference type="ARBA" id="ARBA00012045"/>
    </source>
</evidence>
<dbReference type="GO" id="GO:0006298">
    <property type="term" value="P:mismatch repair"/>
    <property type="evidence" value="ECO:0007669"/>
    <property type="project" value="TreeGrafter"/>
</dbReference>
<keyword evidence="7" id="KW-0004">4Fe-4S</keyword>
<comment type="catalytic activity">
    <reaction evidence="1">
        <text>Hydrolyzes free adenine bases from 7,8-dihydro-8-oxoguanine:adenine mismatched double-stranded DNA, leaving an apurinic site.</text>
        <dbReference type="EC" id="3.2.2.31"/>
    </reaction>
</comment>
<dbReference type="GO" id="GO:0032357">
    <property type="term" value="F:oxidized purine DNA binding"/>
    <property type="evidence" value="ECO:0007669"/>
    <property type="project" value="TreeGrafter"/>
</dbReference>
<evidence type="ECO:0000256" key="6">
    <source>
        <dbReference type="ARBA" id="ARBA00022023"/>
    </source>
</evidence>
<dbReference type="GO" id="GO:0046872">
    <property type="term" value="F:metal ion binding"/>
    <property type="evidence" value="ECO:0007669"/>
    <property type="project" value="UniProtKB-KW"/>
</dbReference>
<evidence type="ECO:0000256" key="7">
    <source>
        <dbReference type="ARBA" id="ARBA00022485"/>
    </source>
</evidence>
<dbReference type="GO" id="GO:0006284">
    <property type="term" value="P:base-excision repair"/>
    <property type="evidence" value="ECO:0007669"/>
    <property type="project" value="InterPro"/>
</dbReference>
<evidence type="ECO:0000256" key="10">
    <source>
        <dbReference type="ARBA" id="ARBA00022801"/>
    </source>
</evidence>
<keyword evidence="14" id="KW-0326">Glycosidase</keyword>
<dbReference type="Pfam" id="PF14815">
    <property type="entry name" value="NUDIX_4"/>
    <property type="match status" value="1"/>
</dbReference>
<evidence type="ECO:0000313" key="17">
    <source>
        <dbReference type="Proteomes" id="UP000199473"/>
    </source>
</evidence>
<evidence type="ECO:0000256" key="4">
    <source>
        <dbReference type="ARBA" id="ARBA00008343"/>
    </source>
</evidence>
<protein>
    <recommendedName>
        <fullName evidence="6">Adenine DNA glycosylase</fullName>
        <ecNumber evidence="5">3.2.2.31</ecNumber>
    </recommendedName>
</protein>
<dbReference type="Proteomes" id="UP000199473">
    <property type="component" value="Unassembled WGS sequence"/>
</dbReference>
<dbReference type="InterPro" id="IPR004035">
    <property type="entry name" value="Endouclease-III_FeS-bd_BS"/>
</dbReference>
<dbReference type="AlphaFoldDB" id="A0A1I3Y180"/>
<dbReference type="InterPro" id="IPR003651">
    <property type="entry name" value="Endonuclease3_FeS-loop_motif"/>
</dbReference>
<accession>A0A1I3Y180</accession>
<organism evidence="16 17">
    <name type="scientific">Falsiroseomonas stagni DSM 19981</name>
    <dbReference type="NCBI Taxonomy" id="1123062"/>
    <lineage>
        <taxon>Bacteria</taxon>
        <taxon>Pseudomonadati</taxon>
        <taxon>Pseudomonadota</taxon>
        <taxon>Alphaproteobacteria</taxon>
        <taxon>Acetobacterales</taxon>
        <taxon>Roseomonadaceae</taxon>
        <taxon>Falsiroseomonas</taxon>
    </lineage>
</organism>
<dbReference type="Pfam" id="PF10576">
    <property type="entry name" value="EndIII_4Fe-2S"/>
    <property type="match status" value="1"/>
</dbReference>
<proteinExistence type="inferred from homology"/>
<dbReference type="STRING" id="1123062.SAMN02745775_101802"/>
<dbReference type="GO" id="GO:0035485">
    <property type="term" value="F:adenine/guanine mispair binding"/>
    <property type="evidence" value="ECO:0007669"/>
    <property type="project" value="TreeGrafter"/>
</dbReference>
<sequence length="348" mass="37367">MTPFPDPALLLAWYDRHKRTLPWRMPSGAADPYRVWLSEVMLQQTTVATVGPRYARFLARFPDVASLAAASWEEVAEEWAGLGYYARARNLHAGAKALAAGGFPTTVEGLRAMPGIGAYTAAAVAAIAFNRPVVPADGNVERVTARIHAVDAPLPAAKPRLAALAQGWMENPAARARPGDFAQALFDLGATVCTPRNPACAICPWRDGCAAQKAGIQAGLPRKAAKKARPTRFGVHFLLRDRDGRLLLRRRPDSGLLGGMLEVPGTPWREEGWGAAEAATHAPLPGMDWQPLNGEATHGFTHFELRMALWRAEAPGGLAPEGLAWWDAAAARAAMPTAMKRLLDLAGV</sequence>
<keyword evidence="13" id="KW-0234">DNA repair</keyword>
<evidence type="ECO:0000256" key="13">
    <source>
        <dbReference type="ARBA" id="ARBA00023204"/>
    </source>
</evidence>
<evidence type="ECO:0000256" key="2">
    <source>
        <dbReference type="ARBA" id="ARBA00001966"/>
    </source>
</evidence>
<dbReference type="PANTHER" id="PTHR42944">
    <property type="entry name" value="ADENINE DNA GLYCOSYLASE"/>
    <property type="match status" value="1"/>
</dbReference>
<dbReference type="GO" id="GO:0051539">
    <property type="term" value="F:4 iron, 4 sulfur cluster binding"/>
    <property type="evidence" value="ECO:0007669"/>
    <property type="project" value="UniProtKB-KW"/>
</dbReference>
<dbReference type="Pfam" id="PF00730">
    <property type="entry name" value="HhH-GPD"/>
    <property type="match status" value="1"/>
</dbReference>
<dbReference type="Gene3D" id="1.10.1670.10">
    <property type="entry name" value="Helix-hairpin-Helix base-excision DNA repair enzymes (C-terminal)"/>
    <property type="match status" value="1"/>
</dbReference>
<keyword evidence="11" id="KW-0408">Iron</keyword>
<dbReference type="EMBL" id="FOSQ01000001">
    <property type="protein sequence ID" value="SFK25016.1"/>
    <property type="molecule type" value="Genomic_DNA"/>
</dbReference>
<dbReference type="CDD" id="cd00056">
    <property type="entry name" value="ENDO3c"/>
    <property type="match status" value="1"/>
</dbReference>
<evidence type="ECO:0000256" key="9">
    <source>
        <dbReference type="ARBA" id="ARBA00022763"/>
    </source>
</evidence>
<evidence type="ECO:0000259" key="15">
    <source>
        <dbReference type="SMART" id="SM00478"/>
    </source>
</evidence>
<name>A0A1I3Y180_9PROT</name>
<dbReference type="Gene3D" id="1.10.340.30">
    <property type="entry name" value="Hypothetical protein, domain 2"/>
    <property type="match status" value="1"/>
</dbReference>
<dbReference type="EC" id="3.2.2.31" evidence="5"/>
<evidence type="ECO:0000256" key="11">
    <source>
        <dbReference type="ARBA" id="ARBA00023004"/>
    </source>
</evidence>
<gene>
    <name evidence="16" type="ORF">SAMN02745775_101802</name>
</gene>
<evidence type="ECO:0000256" key="3">
    <source>
        <dbReference type="ARBA" id="ARBA00002933"/>
    </source>
</evidence>
<keyword evidence="8" id="KW-0479">Metal-binding</keyword>
<keyword evidence="9" id="KW-0227">DNA damage</keyword>
<dbReference type="SUPFAM" id="SSF48150">
    <property type="entry name" value="DNA-glycosylase"/>
    <property type="match status" value="1"/>
</dbReference>
<dbReference type="GO" id="GO:0000701">
    <property type="term" value="F:purine-specific mismatch base pair DNA N-glycosylase activity"/>
    <property type="evidence" value="ECO:0007669"/>
    <property type="project" value="UniProtKB-EC"/>
</dbReference>
<keyword evidence="12" id="KW-0411">Iron-sulfur</keyword>
<comment type="similarity">
    <text evidence="4">Belongs to the Nth/MutY family.</text>
</comment>
<dbReference type="Gene3D" id="3.90.79.10">
    <property type="entry name" value="Nucleoside Triphosphate Pyrophosphohydrolase"/>
    <property type="match status" value="1"/>
</dbReference>
<dbReference type="InterPro" id="IPR023170">
    <property type="entry name" value="HhH_base_excis_C"/>
</dbReference>
<dbReference type="GO" id="GO:0034039">
    <property type="term" value="F:8-oxo-7,8-dihydroguanine DNA N-glycosylase activity"/>
    <property type="evidence" value="ECO:0007669"/>
    <property type="project" value="TreeGrafter"/>
</dbReference>
<comment type="cofactor">
    <cofactor evidence="2">
        <name>[4Fe-4S] cluster</name>
        <dbReference type="ChEBI" id="CHEBI:49883"/>
    </cofactor>
</comment>
<dbReference type="RefSeq" id="WP_092955764.1">
    <property type="nucleotide sequence ID" value="NZ_FOSQ01000001.1"/>
</dbReference>
<dbReference type="PROSITE" id="PS00764">
    <property type="entry name" value="ENDONUCLEASE_III_1"/>
    <property type="match status" value="1"/>
</dbReference>
<dbReference type="SUPFAM" id="SSF55811">
    <property type="entry name" value="Nudix"/>
    <property type="match status" value="1"/>
</dbReference>
<dbReference type="InterPro" id="IPR011257">
    <property type="entry name" value="DNA_glycosylase"/>
</dbReference>
<feature type="domain" description="HhH-GPD" evidence="15">
    <location>
        <begin position="41"/>
        <end position="191"/>
    </location>
</feature>
<dbReference type="InterPro" id="IPR044298">
    <property type="entry name" value="MIG/MutY"/>
</dbReference>
<dbReference type="InterPro" id="IPR003265">
    <property type="entry name" value="HhH-GPD_domain"/>
</dbReference>
<dbReference type="InterPro" id="IPR029119">
    <property type="entry name" value="MutY_C"/>
</dbReference>
<evidence type="ECO:0000313" key="16">
    <source>
        <dbReference type="EMBL" id="SFK25016.1"/>
    </source>
</evidence>
<keyword evidence="17" id="KW-1185">Reference proteome</keyword>
<evidence type="ECO:0000256" key="12">
    <source>
        <dbReference type="ARBA" id="ARBA00023014"/>
    </source>
</evidence>
<dbReference type="SMART" id="SM00478">
    <property type="entry name" value="ENDO3c"/>
    <property type="match status" value="1"/>
</dbReference>
<keyword evidence="10" id="KW-0378">Hydrolase</keyword>
<reference evidence="16 17" key="1">
    <citation type="submission" date="2016-10" db="EMBL/GenBank/DDBJ databases">
        <authorList>
            <person name="de Groot N.N."/>
        </authorList>
    </citation>
    <scope>NUCLEOTIDE SEQUENCE [LARGE SCALE GENOMIC DNA]</scope>
    <source>
        <strain evidence="16 17">DSM 19981</strain>
    </source>
</reference>
<evidence type="ECO:0000256" key="14">
    <source>
        <dbReference type="ARBA" id="ARBA00023295"/>
    </source>
</evidence>
<dbReference type="InterPro" id="IPR015797">
    <property type="entry name" value="NUDIX_hydrolase-like_dom_sf"/>
</dbReference>
<dbReference type="PANTHER" id="PTHR42944:SF1">
    <property type="entry name" value="ADENINE DNA GLYCOSYLASE"/>
    <property type="match status" value="1"/>
</dbReference>
<evidence type="ECO:0000256" key="1">
    <source>
        <dbReference type="ARBA" id="ARBA00000843"/>
    </source>
</evidence>